<comment type="caution">
    <text evidence="2">The sequence shown here is derived from an EMBL/GenBank/DDBJ whole genome shotgun (WGS) entry which is preliminary data.</text>
</comment>
<feature type="region of interest" description="Disordered" evidence="1">
    <location>
        <begin position="148"/>
        <end position="169"/>
    </location>
</feature>
<dbReference type="EMBL" id="JAVFKD010000002">
    <property type="protein sequence ID" value="KAK5997062.1"/>
    <property type="molecule type" value="Genomic_DNA"/>
</dbReference>
<accession>A0ABR0SY29</accession>
<evidence type="ECO:0000256" key="1">
    <source>
        <dbReference type="SAM" id="MobiDB-lite"/>
    </source>
</evidence>
<reference evidence="2 3" key="1">
    <citation type="submission" date="2024-01" db="EMBL/GenBank/DDBJ databases">
        <title>Complete genome of Cladobotryum mycophilum ATHUM6906.</title>
        <authorList>
            <person name="Christinaki A.C."/>
            <person name="Myridakis A.I."/>
            <person name="Kouvelis V.N."/>
        </authorList>
    </citation>
    <scope>NUCLEOTIDE SEQUENCE [LARGE SCALE GENOMIC DNA]</scope>
    <source>
        <strain evidence="2 3">ATHUM6906</strain>
    </source>
</reference>
<feature type="compositionally biased region" description="Acidic residues" evidence="1">
    <location>
        <begin position="550"/>
        <end position="596"/>
    </location>
</feature>
<name>A0ABR0SY29_9HYPO</name>
<dbReference type="Proteomes" id="UP001338125">
    <property type="component" value="Unassembled WGS sequence"/>
</dbReference>
<protein>
    <submittedName>
        <fullName evidence="2">Uncharacterized protein</fullName>
    </submittedName>
</protein>
<proteinExistence type="predicted"/>
<evidence type="ECO:0000313" key="3">
    <source>
        <dbReference type="Proteomes" id="UP001338125"/>
    </source>
</evidence>
<feature type="region of interest" description="Disordered" evidence="1">
    <location>
        <begin position="546"/>
        <end position="596"/>
    </location>
</feature>
<evidence type="ECO:0000313" key="2">
    <source>
        <dbReference type="EMBL" id="KAK5997062.1"/>
    </source>
</evidence>
<sequence>MPTAFRFQHLPPEIRNAIYKEYFYVPNGYTFNFATRKVEAVGDNGERLPICQQLRFTCKQIARETDGMALACNFIGFSTEYSDEMRVKAARFGSCRSLLFDLADIWLQVSFGEEPQRQNILTEVIEREVVLKYPKAVPLLRATVEDNDEWGEDEGWQDGEDEDEDDRDDTWGLVPSYRRRATFHAIDLAVQHDLIPANVKSLNCHSPEKTVLMDKLYPPWHCHPTDEDLDRLVGPVRMRFDQMAEYWERPHVNEIGERQHNQGKYRFSATSLAIKFLSLFPEHLRTHIRRIRLREDAVSVSNPECHAQGLIPFCIENPLLRVERRLDLWGNVFQSVYANNKESSSSPEKMWLRNKDRPEGSGLWSLPLTNRVALWVMEAMALTESGMPRGSFKLILDAGPAPKECSEIFRKVIQRDAAWQTMWGMVVDDTNPQLSLYWRKNCHCYLYDGFPQAITDIVSGTSDMIKCTFEPGPQKWDAMEEFQSYRFLNFDKLDMLRSDQAVFIKMPPSTPSWANRLAENILPEFFETNEEELEFMIDPETRHFLGVPGQDDETTEDHDDEWEGAEEEESDEEEELYEQGDEFYEEAEESDEEEKL</sequence>
<keyword evidence="3" id="KW-1185">Reference proteome</keyword>
<feature type="compositionally biased region" description="Acidic residues" evidence="1">
    <location>
        <begin position="148"/>
        <end position="168"/>
    </location>
</feature>
<organism evidence="2 3">
    <name type="scientific">Cladobotryum mycophilum</name>
    <dbReference type="NCBI Taxonomy" id="491253"/>
    <lineage>
        <taxon>Eukaryota</taxon>
        <taxon>Fungi</taxon>
        <taxon>Dikarya</taxon>
        <taxon>Ascomycota</taxon>
        <taxon>Pezizomycotina</taxon>
        <taxon>Sordariomycetes</taxon>
        <taxon>Hypocreomycetidae</taxon>
        <taxon>Hypocreales</taxon>
        <taxon>Hypocreaceae</taxon>
        <taxon>Cladobotryum</taxon>
    </lineage>
</organism>
<gene>
    <name evidence="2" type="ORF">PT974_02413</name>
</gene>